<sequence length="254" mass="26736">MTFLLLFAAGLLGGIINSLAGGGSFVIFPALLFAGVPPVLANASNTYACLPGYVTGAIGYRRHIRPYRNRLLLYSILGLVGGWLGSEALIRMSDAQFSGTIPWLMAFAVTIYVFGQRINRFLASRSTGSKRAARAGAMGISLLLLAISFYGGFFNAGLGIVLLAWLALAGFDDVHAMNGLKLLISAVISVIAIVRFAATGSIAWVEGSVALAGAMAGGFAAAYFAHLVPARAIRGFVIVYGIGLTAYFFWSTYS</sequence>
<protein>
    <recommendedName>
        <fullName evidence="8">Probable membrane transporter protein</fullName>
    </recommendedName>
</protein>
<feature type="transmembrane region" description="Helical" evidence="8">
    <location>
        <begin position="72"/>
        <end position="90"/>
    </location>
</feature>
<evidence type="ECO:0000256" key="2">
    <source>
        <dbReference type="ARBA" id="ARBA00009142"/>
    </source>
</evidence>
<dbReference type="AlphaFoldDB" id="A0A369W761"/>
<organism evidence="9 10">
    <name type="scientific">Pelagibacterium lacus</name>
    <dbReference type="NCBI Taxonomy" id="2282655"/>
    <lineage>
        <taxon>Bacteria</taxon>
        <taxon>Pseudomonadati</taxon>
        <taxon>Pseudomonadota</taxon>
        <taxon>Alphaproteobacteria</taxon>
        <taxon>Hyphomicrobiales</taxon>
        <taxon>Devosiaceae</taxon>
        <taxon>Pelagibacterium</taxon>
    </lineage>
</organism>
<dbReference type="RefSeq" id="WP_114645038.1">
    <property type="nucleotide sequence ID" value="NZ_QQNH01000004.1"/>
</dbReference>
<gene>
    <name evidence="9" type="ORF">DVH29_04915</name>
</gene>
<evidence type="ECO:0000256" key="8">
    <source>
        <dbReference type="RuleBase" id="RU363041"/>
    </source>
</evidence>
<comment type="subcellular location">
    <subcellularLocation>
        <location evidence="1 8">Cell membrane</location>
        <topology evidence="1 8">Multi-pass membrane protein</topology>
    </subcellularLocation>
</comment>
<evidence type="ECO:0000256" key="1">
    <source>
        <dbReference type="ARBA" id="ARBA00004651"/>
    </source>
</evidence>
<evidence type="ECO:0000256" key="6">
    <source>
        <dbReference type="ARBA" id="ARBA00022989"/>
    </source>
</evidence>
<keyword evidence="5 8" id="KW-0812">Transmembrane</keyword>
<keyword evidence="3" id="KW-0813">Transport</keyword>
<proteinExistence type="inferred from homology"/>
<dbReference type="InterPro" id="IPR002781">
    <property type="entry name" value="TM_pro_TauE-like"/>
</dbReference>
<keyword evidence="6 8" id="KW-1133">Transmembrane helix</keyword>
<dbReference type="Pfam" id="PF01925">
    <property type="entry name" value="TauE"/>
    <property type="match status" value="1"/>
</dbReference>
<evidence type="ECO:0000256" key="7">
    <source>
        <dbReference type="ARBA" id="ARBA00023136"/>
    </source>
</evidence>
<feature type="transmembrane region" description="Helical" evidence="8">
    <location>
        <begin position="96"/>
        <end position="114"/>
    </location>
</feature>
<evidence type="ECO:0000256" key="5">
    <source>
        <dbReference type="ARBA" id="ARBA00022692"/>
    </source>
</evidence>
<dbReference type="OrthoDB" id="9807082at2"/>
<comment type="caution">
    <text evidence="9">The sequence shown here is derived from an EMBL/GenBank/DDBJ whole genome shotgun (WGS) entry which is preliminary data.</text>
</comment>
<dbReference type="InterPro" id="IPR052017">
    <property type="entry name" value="TSUP"/>
</dbReference>
<feature type="transmembrane region" description="Helical" evidence="8">
    <location>
        <begin position="44"/>
        <end position="60"/>
    </location>
</feature>
<keyword evidence="10" id="KW-1185">Reference proteome</keyword>
<keyword evidence="4 8" id="KW-1003">Cell membrane</keyword>
<feature type="transmembrane region" description="Helical" evidence="8">
    <location>
        <begin position="180"/>
        <end position="197"/>
    </location>
</feature>
<accession>A0A369W761</accession>
<feature type="transmembrane region" description="Helical" evidence="8">
    <location>
        <begin position="135"/>
        <end position="168"/>
    </location>
</feature>
<reference evidence="10" key="1">
    <citation type="submission" date="2018-07" db="EMBL/GenBank/DDBJ databases">
        <authorList>
            <person name="Liu B.-T."/>
            <person name="Du Z."/>
        </authorList>
    </citation>
    <scope>NUCLEOTIDE SEQUENCE [LARGE SCALE GENOMIC DNA]</scope>
    <source>
        <strain evidence="10">XYN52</strain>
    </source>
</reference>
<dbReference type="GO" id="GO:0005886">
    <property type="term" value="C:plasma membrane"/>
    <property type="evidence" value="ECO:0007669"/>
    <property type="project" value="UniProtKB-SubCell"/>
</dbReference>
<evidence type="ECO:0000256" key="4">
    <source>
        <dbReference type="ARBA" id="ARBA00022475"/>
    </source>
</evidence>
<evidence type="ECO:0000256" key="3">
    <source>
        <dbReference type="ARBA" id="ARBA00022448"/>
    </source>
</evidence>
<evidence type="ECO:0000313" key="10">
    <source>
        <dbReference type="Proteomes" id="UP000253759"/>
    </source>
</evidence>
<keyword evidence="7 8" id="KW-0472">Membrane</keyword>
<comment type="similarity">
    <text evidence="2 8">Belongs to the 4-toluene sulfonate uptake permease (TSUP) (TC 2.A.102) family.</text>
</comment>
<feature type="transmembrane region" description="Helical" evidence="8">
    <location>
        <begin position="209"/>
        <end position="226"/>
    </location>
</feature>
<dbReference type="PANTHER" id="PTHR30269:SF0">
    <property type="entry name" value="MEMBRANE TRANSPORTER PROTEIN YFCA-RELATED"/>
    <property type="match status" value="1"/>
</dbReference>
<dbReference type="PANTHER" id="PTHR30269">
    <property type="entry name" value="TRANSMEMBRANE PROTEIN YFCA"/>
    <property type="match status" value="1"/>
</dbReference>
<dbReference type="Proteomes" id="UP000253759">
    <property type="component" value="Unassembled WGS sequence"/>
</dbReference>
<name>A0A369W761_9HYPH</name>
<dbReference type="EMBL" id="QQNH01000004">
    <property type="protein sequence ID" value="RDE09877.1"/>
    <property type="molecule type" value="Genomic_DNA"/>
</dbReference>
<evidence type="ECO:0000313" key="9">
    <source>
        <dbReference type="EMBL" id="RDE09877.1"/>
    </source>
</evidence>
<feature type="transmembrane region" description="Helical" evidence="8">
    <location>
        <begin position="232"/>
        <end position="250"/>
    </location>
</feature>